<sequence>MLLRESGATGEAAGWIRSAEAAEKLDRAFGVRIFPYTEDVDGRPTTKHTLIDQRVLLHLADSSNNWLLDFPAPLRDLVVNSGLAKAMHNRMLVEARRRDHAPDDAEGFTEADAARIAELLITPRSPTAVQATQQEAEPTPADPSVRTDQP</sequence>
<proteinExistence type="predicted"/>
<evidence type="ECO:0000256" key="1">
    <source>
        <dbReference type="SAM" id="MobiDB-lite"/>
    </source>
</evidence>
<reference evidence="2 3" key="1">
    <citation type="submission" date="2020-10" db="EMBL/GenBank/DDBJ databases">
        <title>Identification of Nocardia species via Next-generation sequencing and recognition of intraspecies genetic diversity.</title>
        <authorList>
            <person name="Li P."/>
            <person name="Li P."/>
            <person name="Lu B."/>
        </authorList>
    </citation>
    <scope>NUCLEOTIDE SEQUENCE [LARGE SCALE GENOMIC DNA]</scope>
    <source>
        <strain evidence="2 3">BJ06-0157</strain>
    </source>
</reference>
<organism evidence="2 3">
    <name type="scientific">Nocardia amamiensis</name>
    <dbReference type="NCBI Taxonomy" id="404578"/>
    <lineage>
        <taxon>Bacteria</taxon>
        <taxon>Bacillati</taxon>
        <taxon>Actinomycetota</taxon>
        <taxon>Actinomycetes</taxon>
        <taxon>Mycobacteriales</taxon>
        <taxon>Nocardiaceae</taxon>
        <taxon>Nocardia</taxon>
    </lineage>
</organism>
<dbReference type="RefSeq" id="WP_195133970.1">
    <property type="nucleotide sequence ID" value="NZ_JADLQX010000057.1"/>
</dbReference>
<feature type="compositionally biased region" description="Polar residues" evidence="1">
    <location>
        <begin position="124"/>
        <end position="136"/>
    </location>
</feature>
<evidence type="ECO:0000313" key="3">
    <source>
        <dbReference type="Proteomes" id="UP000702209"/>
    </source>
</evidence>
<feature type="region of interest" description="Disordered" evidence="1">
    <location>
        <begin position="122"/>
        <end position="150"/>
    </location>
</feature>
<evidence type="ECO:0000313" key="2">
    <source>
        <dbReference type="EMBL" id="MBF6302787.1"/>
    </source>
</evidence>
<accession>A0ABS0D1S8</accession>
<name>A0ABS0D1S8_9NOCA</name>
<keyword evidence="3" id="KW-1185">Reference proteome</keyword>
<protein>
    <submittedName>
        <fullName evidence="2">Uncharacterized protein</fullName>
    </submittedName>
</protein>
<comment type="caution">
    <text evidence="2">The sequence shown here is derived from an EMBL/GenBank/DDBJ whole genome shotgun (WGS) entry which is preliminary data.</text>
</comment>
<dbReference type="Proteomes" id="UP000702209">
    <property type="component" value="Unassembled WGS sequence"/>
</dbReference>
<dbReference type="EMBL" id="JADLQX010000057">
    <property type="protein sequence ID" value="MBF6302787.1"/>
    <property type="molecule type" value="Genomic_DNA"/>
</dbReference>
<gene>
    <name evidence="2" type="ORF">IU459_35425</name>
</gene>